<gene>
    <name evidence="1" type="ORF">LLUT_LOCUS4343</name>
</gene>
<protein>
    <submittedName>
        <fullName evidence="1">Uncharacterized protein</fullName>
    </submittedName>
</protein>
<comment type="caution">
    <text evidence="1">The sequence shown here is derived from an EMBL/GenBank/DDBJ whole genome shotgun (WGS) entry which is preliminary data.</text>
</comment>
<organism evidence="1 2">
    <name type="scientific">Lupinus luteus</name>
    <name type="common">European yellow lupine</name>
    <dbReference type="NCBI Taxonomy" id="3873"/>
    <lineage>
        <taxon>Eukaryota</taxon>
        <taxon>Viridiplantae</taxon>
        <taxon>Streptophyta</taxon>
        <taxon>Embryophyta</taxon>
        <taxon>Tracheophyta</taxon>
        <taxon>Spermatophyta</taxon>
        <taxon>Magnoliopsida</taxon>
        <taxon>eudicotyledons</taxon>
        <taxon>Gunneridae</taxon>
        <taxon>Pentapetalae</taxon>
        <taxon>rosids</taxon>
        <taxon>fabids</taxon>
        <taxon>Fabales</taxon>
        <taxon>Fabaceae</taxon>
        <taxon>Papilionoideae</taxon>
        <taxon>50 kb inversion clade</taxon>
        <taxon>genistoids sensu lato</taxon>
        <taxon>core genistoids</taxon>
        <taxon>Genisteae</taxon>
        <taxon>Lupinus</taxon>
    </lineage>
</organism>
<sequence length="105" mass="11859">MAQWESARLEAEARLSTQSSLFNFNNNNAKTHNYYDFFLRIWNSEVGEAFRNNNNDNKKASFYNQSPISAEKCESVSAITTELGFSKSCAEDGNGYFHGKQLGQA</sequence>
<dbReference type="EMBL" id="CAXHTB010000003">
    <property type="protein sequence ID" value="CAL0303283.1"/>
    <property type="molecule type" value="Genomic_DNA"/>
</dbReference>
<dbReference type="AlphaFoldDB" id="A0AAV1W232"/>
<dbReference type="Proteomes" id="UP001497480">
    <property type="component" value="Unassembled WGS sequence"/>
</dbReference>
<accession>A0AAV1W232</accession>
<name>A0AAV1W232_LUPLU</name>
<keyword evidence="2" id="KW-1185">Reference proteome</keyword>
<evidence type="ECO:0000313" key="1">
    <source>
        <dbReference type="EMBL" id="CAL0303283.1"/>
    </source>
</evidence>
<reference evidence="1 2" key="1">
    <citation type="submission" date="2024-03" db="EMBL/GenBank/DDBJ databases">
        <authorList>
            <person name="Martinez-Hernandez J."/>
        </authorList>
    </citation>
    <scope>NUCLEOTIDE SEQUENCE [LARGE SCALE GENOMIC DNA]</scope>
</reference>
<evidence type="ECO:0000313" key="2">
    <source>
        <dbReference type="Proteomes" id="UP001497480"/>
    </source>
</evidence>
<proteinExistence type="predicted"/>